<dbReference type="PROSITE" id="PS50110">
    <property type="entry name" value="RESPONSE_REGULATORY"/>
    <property type="match status" value="1"/>
</dbReference>
<dbReference type="Gene3D" id="3.40.50.2300">
    <property type="match status" value="1"/>
</dbReference>
<dbReference type="RefSeq" id="WP_250196294.1">
    <property type="nucleotide sequence ID" value="NZ_CP097635.1"/>
</dbReference>
<dbReference type="Gene3D" id="1.10.10.10">
    <property type="entry name" value="Winged helix-like DNA-binding domain superfamily/Winged helix DNA-binding domain"/>
    <property type="match status" value="1"/>
</dbReference>
<evidence type="ECO:0000313" key="10">
    <source>
        <dbReference type="EMBL" id="URI08072.1"/>
    </source>
</evidence>
<proteinExistence type="predicted"/>
<sequence>MLPQTLALVDDDLEFSEFLALDLRSRGLEVKVYADSSDLLADPDGFRFDFYILDLSLPGVDGVELIRILRRRSSAGVLVVSGRLAPDVFEAVITAGADMYLAKPVGFDQVALAVRAVQRRAVAAREQVQSWRLDRRASELIAPDGAKVSLSASDLAVMECFLEAGGEPVTRETLRQRLGRDSPDHPDNLLHATIYRLRRRIERATPMVVPLQSQSRVGYVFRGTLAVA</sequence>
<evidence type="ECO:0000313" key="11">
    <source>
        <dbReference type="Proteomes" id="UP001056201"/>
    </source>
</evidence>
<evidence type="ECO:0000256" key="2">
    <source>
        <dbReference type="ARBA" id="ARBA00023012"/>
    </source>
</evidence>
<keyword evidence="1 6" id="KW-0597">Phosphoprotein</keyword>
<dbReference type="PROSITE" id="PS51755">
    <property type="entry name" value="OMPR_PHOB"/>
    <property type="match status" value="1"/>
</dbReference>
<evidence type="ECO:0000256" key="1">
    <source>
        <dbReference type="ARBA" id="ARBA00022553"/>
    </source>
</evidence>
<keyword evidence="2" id="KW-0902">Two-component regulatory system</keyword>
<evidence type="ECO:0000256" key="3">
    <source>
        <dbReference type="ARBA" id="ARBA00023015"/>
    </source>
</evidence>
<dbReference type="Pfam" id="PF00486">
    <property type="entry name" value="Trans_reg_C"/>
    <property type="match status" value="1"/>
</dbReference>
<dbReference type="SUPFAM" id="SSF52172">
    <property type="entry name" value="CheY-like"/>
    <property type="match status" value="1"/>
</dbReference>
<evidence type="ECO:0000259" key="9">
    <source>
        <dbReference type="PROSITE" id="PS51755"/>
    </source>
</evidence>
<dbReference type="InterPro" id="IPR039420">
    <property type="entry name" value="WalR-like"/>
</dbReference>
<keyword evidence="3" id="KW-0805">Transcription regulation</keyword>
<gene>
    <name evidence="10" type="ORF">MW290_05690</name>
</gene>
<feature type="DNA-binding region" description="OmpR/PhoB-type" evidence="7">
    <location>
        <begin position="123"/>
        <end position="223"/>
    </location>
</feature>
<dbReference type="SUPFAM" id="SSF46894">
    <property type="entry name" value="C-terminal effector domain of the bipartite response regulators"/>
    <property type="match status" value="1"/>
</dbReference>
<evidence type="ECO:0000256" key="7">
    <source>
        <dbReference type="PROSITE-ProRule" id="PRU01091"/>
    </source>
</evidence>
<reference evidence="10" key="1">
    <citation type="submission" date="2022-05" db="EMBL/GenBank/DDBJ databases">
        <title>An RpoN-dependent PEP-CTERM gene is involved in floc formation of an Aquincola tertiaricarbonis strain.</title>
        <authorList>
            <person name="Qiu D."/>
            <person name="Xia M."/>
        </authorList>
    </citation>
    <scope>NUCLEOTIDE SEQUENCE</scope>
    <source>
        <strain evidence="10">RN12</strain>
    </source>
</reference>
<dbReference type="InterPro" id="IPR001789">
    <property type="entry name" value="Sig_transdc_resp-reg_receiver"/>
</dbReference>
<evidence type="ECO:0000256" key="4">
    <source>
        <dbReference type="ARBA" id="ARBA00023125"/>
    </source>
</evidence>
<evidence type="ECO:0000256" key="6">
    <source>
        <dbReference type="PROSITE-ProRule" id="PRU00169"/>
    </source>
</evidence>
<dbReference type="SMART" id="SM00448">
    <property type="entry name" value="REC"/>
    <property type="match status" value="1"/>
</dbReference>
<organism evidence="10 11">
    <name type="scientific">Aquincola tertiaricarbonis</name>
    <dbReference type="NCBI Taxonomy" id="391953"/>
    <lineage>
        <taxon>Bacteria</taxon>
        <taxon>Pseudomonadati</taxon>
        <taxon>Pseudomonadota</taxon>
        <taxon>Betaproteobacteria</taxon>
        <taxon>Burkholderiales</taxon>
        <taxon>Sphaerotilaceae</taxon>
        <taxon>Aquincola</taxon>
    </lineage>
</organism>
<feature type="domain" description="OmpR/PhoB-type" evidence="9">
    <location>
        <begin position="123"/>
        <end position="223"/>
    </location>
</feature>
<accession>A0ABY4S7S4</accession>
<dbReference type="InterPro" id="IPR016032">
    <property type="entry name" value="Sig_transdc_resp-reg_C-effctor"/>
</dbReference>
<keyword evidence="4 7" id="KW-0238">DNA-binding</keyword>
<feature type="modified residue" description="4-aspartylphosphate" evidence="6">
    <location>
        <position position="54"/>
    </location>
</feature>
<dbReference type="InterPro" id="IPR011006">
    <property type="entry name" value="CheY-like_superfamily"/>
</dbReference>
<dbReference type="InterPro" id="IPR036388">
    <property type="entry name" value="WH-like_DNA-bd_sf"/>
</dbReference>
<dbReference type="Proteomes" id="UP001056201">
    <property type="component" value="Chromosome 1"/>
</dbReference>
<dbReference type="Pfam" id="PF00072">
    <property type="entry name" value="Response_reg"/>
    <property type="match status" value="1"/>
</dbReference>
<keyword evidence="5" id="KW-0804">Transcription</keyword>
<keyword evidence="11" id="KW-1185">Reference proteome</keyword>
<feature type="domain" description="Response regulatory" evidence="8">
    <location>
        <begin position="5"/>
        <end position="118"/>
    </location>
</feature>
<dbReference type="EMBL" id="CP097635">
    <property type="protein sequence ID" value="URI08072.1"/>
    <property type="molecule type" value="Genomic_DNA"/>
</dbReference>
<protein>
    <submittedName>
        <fullName evidence="10">Response regulator transcription factor</fullName>
    </submittedName>
</protein>
<dbReference type="PANTHER" id="PTHR48111">
    <property type="entry name" value="REGULATOR OF RPOS"/>
    <property type="match status" value="1"/>
</dbReference>
<evidence type="ECO:0000256" key="5">
    <source>
        <dbReference type="ARBA" id="ARBA00023163"/>
    </source>
</evidence>
<name>A0ABY4S7S4_AQUTE</name>
<evidence type="ECO:0000259" key="8">
    <source>
        <dbReference type="PROSITE" id="PS50110"/>
    </source>
</evidence>
<dbReference type="InterPro" id="IPR001867">
    <property type="entry name" value="OmpR/PhoB-type_DNA-bd"/>
</dbReference>
<dbReference type="CDD" id="cd00156">
    <property type="entry name" value="REC"/>
    <property type="match status" value="1"/>
</dbReference>
<dbReference type="PANTHER" id="PTHR48111:SF1">
    <property type="entry name" value="TWO-COMPONENT RESPONSE REGULATOR ORR33"/>
    <property type="match status" value="1"/>
</dbReference>
<dbReference type="SMART" id="SM00862">
    <property type="entry name" value="Trans_reg_C"/>
    <property type="match status" value="1"/>
</dbReference>